<protein>
    <submittedName>
        <fullName evidence="1">Uncharacterized protein</fullName>
    </submittedName>
</protein>
<accession>A0A938Z419</accession>
<name>A0A938Z419_9FIRM</name>
<evidence type="ECO:0000313" key="2">
    <source>
        <dbReference type="Proteomes" id="UP000737612"/>
    </source>
</evidence>
<comment type="caution">
    <text evidence="1">The sequence shown here is derived from an EMBL/GenBank/DDBJ whole genome shotgun (WGS) entry which is preliminary data.</text>
</comment>
<organism evidence="1 2">
    <name type="scientific">Fusicatenibacter saccharivorans</name>
    <dbReference type="NCBI Taxonomy" id="1150298"/>
    <lineage>
        <taxon>Bacteria</taxon>
        <taxon>Bacillati</taxon>
        <taxon>Bacillota</taxon>
        <taxon>Clostridia</taxon>
        <taxon>Lachnospirales</taxon>
        <taxon>Lachnospiraceae</taxon>
        <taxon>Fusicatenibacter</taxon>
    </lineage>
</organism>
<gene>
    <name evidence="1" type="ORF">JTJ23_02850</name>
</gene>
<sequence>MTEELRKAIETLENEGLYICNQYNGCFGTENAEYELWNREEIVEDHLTAEDIIEKANEIQRSEGEEKMRVKTYAESGEWFGRIEELVEEIEENGYEVLEANAESVTFEDDDEEQYVACVGGTERTMYIESIREA</sequence>
<evidence type="ECO:0000313" key="1">
    <source>
        <dbReference type="EMBL" id="MBN2952541.1"/>
    </source>
</evidence>
<dbReference type="EMBL" id="JAFHBD010000009">
    <property type="protein sequence ID" value="MBN2952541.1"/>
    <property type="molecule type" value="Genomic_DNA"/>
</dbReference>
<dbReference type="Proteomes" id="UP000737612">
    <property type="component" value="Unassembled WGS sequence"/>
</dbReference>
<proteinExistence type="predicted"/>
<dbReference type="AlphaFoldDB" id="A0A938Z419"/>
<reference evidence="1" key="1">
    <citation type="submission" date="2021-02" db="EMBL/GenBank/DDBJ databases">
        <title>Metagenome-assembled genomes from human diarrheal sample B26.</title>
        <authorList>
            <person name="Ateba T.P."/>
            <person name="Alayande K.A."/>
            <person name="Mwanza M."/>
        </authorList>
    </citation>
    <scope>NUCLEOTIDE SEQUENCE</scope>
    <source>
        <strain evidence="1">06WH</strain>
    </source>
</reference>